<protein>
    <recommendedName>
        <fullName evidence="3">ATPase AAA-type core domain-containing protein</fullName>
    </recommendedName>
</protein>
<dbReference type="EMBL" id="KZ613912">
    <property type="protein sequence ID" value="PMD52180.1"/>
    <property type="molecule type" value="Genomic_DNA"/>
</dbReference>
<reference evidence="1 2" key="1">
    <citation type="submission" date="2016-04" db="EMBL/GenBank/DDBJ databases">
        <title>A degradative enzymes factory behind the ericoid mycorrhizal symbiosis.</title>
        <authorList>
            <consortium name="DOE Joint Genome Institute"/>
            <person name="Martino E."/>
            <person name="Morin E."/>
            <person name="Grelet G."/>
            <person name="Kuo A."/>
            <person name="Kohler A."/>
            <person name="Daghino S."/>
            <person name="Barry K."/>
            <person name="Choi C."/>
            <person name="Cichocki N."/>
            <person name="Clum A."/>
            <person name="Copeland A."/>
            <person name="Hainaut M."/>
            <person name="Haridas S."/>
            <person name="Labutti K."/>
            <person name="Lindquist E."/>
            <person name="Lipzen A."/>
            <person name="Khouja H.-R."/>
            <person name="Murat C."/>
            <person name="Ohm R."/>
            <person name="Olson A."/>
            <person name="Spatafora J."/>
            <person name="Veneault-Fourrey C."/>
            <person name="Henrissat B."/>
            <person name="Grigoriev I."/>
            <person name="Martin F."/>
            <person name="Perotto S."/>
        </authorList>
    </citation>
    <scope>NUCLEOTIDE SEQUENCE [LARGE SCALE GENOMIC DNA]</scope>
    <source>
        <strain evidence="1 2">E</strain>
    </source>
</reference>
<dbReference type="InParanoid" id="A0A2J6SN87"/>
<dbReference type="InterPro" id="IPR050747">
    <property type="entry name" value="Mitochondrial_chaperone_BCS1"/>
</dbReference>
<feature type="non-terminal residue" evidence="1">
    <location>
        <position position="1"/>
    </location>
</feature>
<dbReference type="PANTHER" id="PTHR23070">
    <property type="entry name" value="BCS1 AAA-TYPE ATPASE"/>
    <property type="match status" value="1"/>
</dbReference>
<proteinExistence type="predicted"/>
<sequence>GYLLYKPPKTRKSSLNLAITSYFNLNIYILNLSTISKVILKYLFNSLSNYYIILLEDINTISSN</sequence>
<name>A0A2J6SN87_9HELO</name>
<dbReference type="Proteomes" id="UP000235371">
    <property type="component" value="Unassembled WGS sequence"/>
</dbReference>
<dbReference type="OrthoDB" id="10251412at2759"/>
<keyword evidence="2" id="KW-1185">Reference proteome</keyword>
<evidence type="ECO:0008006" key="3">
    <source>
        <dbReference type="Google" id="ProtNLM"/>
    </source>
</evidence>
<dbReference type="RefSeq" id="XP_024729084.1">
    <property type="nucleotide sequence ID" value="XM_024876120.1"/>
</dbReference>
<dbReference type="AlphaFoldDB" id="A0A2J6SN87"/>
<gene>
    <name evidence="1" type="ORF">K444DRAFT_545216</name>
</gene>
<accession>A0A2J6SN87</accession>
<dbReference type="GeneID" id="36584199"/>
<evidence type="ECO:0000313" key="1">
    <source>
        <dbReference type="EMBL" id="PMD52180.1"/>
    </source>
</evidence>
<dbReference type="STRING" id="1095630.A0A2J6SN87"/>
<organism evidence="1 2">
    <name type="scientific">Hyaloscypha bicolor E</name>
    <dbReference type="NCBI Taxonomy" id="1095630"/>
    <lineage>
        <taxon>Eukaryota</taxon>
        <taxon>Fungi</taxon>
        <taxon>Dikarya</taxon>
        <taxon>Ascomycota</taxon>
        <taxon>Pezizomycotina</taxon>
        <taxon>Leotiomycetes</taxon>
        <taxon>Helotiales</taxon>
        <taxon>Hyaloscyphaceae</taxon>
        <taxon>Hyaloscypha</taxon>
        <taxon>Hyaloscypha bicolor</taxon>
    </lineage>
</organism>
<evidence type="ECO:0000313" key="2">
    <source>
        <dbReference type="Proteomes" id="UP000235371"/>
    </source>
</evidence>